<dbReference type="InterPro" id="IPR048020">
    <property type="entry name" value="Transpos_IS3"/>
</dbReference>
<dbReference type="InterPro" id="IPR001584">
    <property type="entry name" value="Integrase_cat-core"/>
</dbReference>
<comment type="function">
    <text evidence="1">Involved in the transposition of the insertion sequence.</text>
</comment>
<name>A0A1I3DBQ5_9LACT</name>
<proteinExistence type="predicted"/>
<dbReference type="AlphaFoldDB" id="A0A1I3DBQ5"/>
<reference evidence="3 4" key="1">
    <citation type="submission" date="2016-10" db="EMBL/GenBank/DDBJ databases">
        <authorList>
            <person name="de Groot N.N."/>
        </authorList>
    </citation>
    <scope>NUCLEOTIDE SEQUENCE [LARGE SCALE GENOMIC DNA]</scope>
    <source>
        <strain evidence="3 4">DSM 27630</strain>
    </source>
</reference>
<dbReference type="SUPFAM" id="SSF53098">
    <property type="entry name" value="Ribonuclease H-like"/>
    <property type="match status" value="1"/>
</dbReference>
<dbReference type="PANTHER" id="PTHR46889">
    <property type="entry name" value="TRANSPOSASE INSF FOR INSERTION SEQUENCE IS3B-RELATED"/>
    <property type="match status" value="1"/>
</dbReference>
<dbReference type="NCBIfam" id="NF033516">
    <property type="entry name" value="transpos_IS3"/>
    <property type="match status" value="1"/>
</dbReference>
<dbReference type="InterPro" id="IPR025948">
    <property type="entry name" value="HTH-like_dom"/>
</dbReference>
<dbReference type="Pfam" id="PF00665">
    <property type="entry name" value="rve"/>
    <property type="match status" value="1"/>
</dbReference>
<dbReference type="InterPro" id="IPR050900">
    <property type="entry name" value="Transposase_IS3/IS150/IS904"/>
</dbReference>
<dbReference type="EMBL" id="FOQE01000033">
    <property type="protein sequence ID" value="SFH84147.1"/>
    <property type="molecule type" value="Genomic_DNA"/>
</dbReference>
<evidence type="ECO:0000256" key="1">
    <source>
        <dbReference type="ARBA" id="ARBA00002286"/>
    </source>
</evidence>
<dbReference type="PROSITE" id="PS50994">
    <property type="entry name" value="INTEGRASE"/>
    <property type="match status" value="1"/>
</dbReference>
<sequence>MCEVLNVSRSGYYNWIAEKQKEPTKRQLYREELKQKITKFFHESLGTYGAPRIHKDLLAAGYIVSEKTVGRYMREMNLYATPLESFVVTTDSDHEQPIFENLLKQKFETKQPNEVWVSDITYIWNGEGWVYLAAVLDLYSRKIVGWQTGDHMKKELALEALDMAINLRQPEKGLIHHSDRGSQYASHNYRDKLEEIGALGSMSRKGNPYDNACIESFFATLKKELVYRRKFLTREEAVQTVNWYISVFYNEKRRHSKNNYLSPNEFEHCRQEEMHPLHPTIFQEI</sequence>
<evidence type="ECO:0000313" key="4">
    <source>
        <dbReference type="Proteomes" id="UP000198668"/>
    </source>
</evidence>
<evidence type="ECO:0000259" key="2">
    <source>
        <dbReference type="PROSITE" id="PS50994"/>
    </source>
</evidence>
<dbReference type="InterPro" id="IPR012337">
    <property type="entry name" value="RNaseH-like_sf"/>
</dbReference>
<feature type="domain" description="Integrase catalytic" evidence="2">
    <location>
        <begin position="108"/>
        <end position="271"/>
    </location>
</feature>
<dbReference type="PANTHER" id="PTHR46889:SF4">
    <property type="entry name" value="TRANSPOSASE INSO FOR INSERTION SEQUENCE ELEMENT IS911B-RELATED"/>
    <property type="match status" value="1"/>
</dbReference>
<gene>
    <name evidence="3" type="ORF">SAMN04489868_13316</name>
</gene>
<dbReference type="InterPro" id="IPR036397">
    <property type="entry name" value="RNaseH_sf"/>
</dbReference>
<dbReference type="Pfam" id="PF13276">
    <property type="entry name" value="HTH_21"/>
    <property type="match status" value="1"/>
</dbReference>
<keyword evidence="4" id="KW-1185">Reference proteome</keyword>
<dbReference type="GO" id="GO:0015074">
    <property type="term" value="P:DNA integration"/>
    <property type="evidence" value="ECO:0007669"/>
    <property type="project" value="InterPro"/>
</dbReference>
<protein>
    <submittedName>
        <fullName evidence="3">Transposase InsO and inactivated derivatives</fullName>
    </submittedName>
</protein>
<dbReference type="GO" id="GO:0003676">
    <property type="term" value="F:nucleic acid binding"/>
    <property type="evidence" value="ECO:0007669"/>
    <property type="project" value="InterPro"/>
</dbReference>
<accession>A0A1I3DBQ5</accession>
<organism evidence="3 4">
    <name type="scientific">Pisciglobus halotolerans</name>
    <dbReference type="NCBI Taxonomy" id="745365"/>
    <lineage>
        <taxon>Bacteria</taxon>
        <taxon>Bacillati</taxon>
        <taxon>Bacillota</taxon>
        <taxon>Bacilli</taxon>
        <taxon>Lactobacillales</taxon>
        <taxon>Carnobacteriaceae</taxon>
    </lineage>
</organism>
<dbReference type="Pfam" id="PF13333">
    <property type="entry name" value="rve_2"/>
    <property type="match status" value="1"/>
</dbReference>
<evidence type="ECO:0000313" key="3">
    <source>
        <dbReference type="EMBL" id="SFH84147.1"/>
    </source>
</evidence>
<dbReference type="Gene3D" id="3.30.420.10">
    <property type="entry name" value="Ribonuclease H-like superfamily/Ribonuclease H"/>
    <property type="match status" value="1"/>
</dbReference>
<dbReference type="Proteomes" id="UP000198668">
    <property type="component" value="Unassembled WGS sequence"/>
</dbReference>